<reference evidence="1" key="1">
    <citation type="journal article" date="2015" name="Nature">
        <title>Complex archaea that bridge the gap between prokaryotes and eukaryotes.</title>
        <authorList>
            <person name="Spang A."/>
            <person name="Saw J.H."/>
            <person name="Jorgensen S.L."/>
            <person name="Zaremba-Niedzwiedzka K."/>
            <person name="Martijn J."/>
            <person name="Lind A.E."/>
            <person name="van Eijk R."/>
            <person name="Schleper C."/>
            <person name="Guy L."/>
            <person name="Ettema T.J."/>
        </authorList>
    </citation>
    <scope>NUCLEOTIDE SEQUENCE</scope>
</reference>
<proteinExistence type="predicted"/>
<name>A0A0F8YH38_9ZZZZ</name>
<dbReference type="EMBL" id="LAZR01066484">
    <property type="protein sequence ID" value="KKK53479.1"/>
    <property type="molecule type" value="Genomic_DNA"/>
</dbReference>
<organism evidence="1">
    <name type="scientific">marine sediment metagenome</name>
    <dbReference type="NCBI Taxonomy" id="412755"/>
    <lineage>
        <taxon>unclassified sequences</taxon>
        <taxon>metagenomes</taxon>
        <taxon>ecological metagenomes</taxon>
    </lineage>
</organism>
<comment type="caution">
    <text evidence="1">The sequence shown here is derived from an EMBL/GenBank/DDBJ whole genome shotgun (WGS) entry which is preliminary data.</text>
</comment>
<dbReference type="AlphaFoldDB" id="A0A0F8YH38"/>
<gene>
    <name evidence="1" type="ORF">LCGC14_3094370</name>
</gene>
<protein>
    <submittedName>
        <fullName evidence="1">Uncharacterized protein</fullName>
    </submittedName>
</protein>
<accession>A0A0F8YH38</accession>
<evidence type="ECO:0000313" key="1">
    <source>
        <dbReference type="EMBL" id="KKK53479.1"/>
    </source>
</evidence>
<sequence>MADATYRSHAGPDAKVTLRLSLDEARAVAGLLAWTPSWEWMEKLHRDRVEPREERERIVEAAQYDREASPGVWGPLRDAVRSADGREPWER</sequence>